<feature type="transmembrane region" description="Helical" evidence="9">
    <location>
        <begin position="407"/>
        <end position="424"/>
    </location>
</feature>
<dbReference type="InterPro" id="IPR051084">
    <property type="entry name" value="H+-coupled_symporters"/>
</dbReference>
<dbReference type="InterPro" id="IPR020846">
    <property type="entry name" value="MFS_dom"/>
</dbReference>
<evidence type="ECO:0000313" key="12">
    <source>
        <dbReference type="Proteomes" id="UP000269001"/>
    </source>
</evidence>
<feature type="transmembrane region" description="Helical" evidence="9">
    <location>
        <begin position="65"/>
        <end position="88"/>
    </location>
</feature>
<keyword evidence="4" id="KW-1003">Cell membrane</keyword>
<keyword evidence="5 9" id="KW-0812">Transmembrane</keyword>
<feature type="transmembrane region" description="Helical" evidence="9">
    <location>
        <begin position="341"/>
        <end position="362"/>
    </location>
</feature>
<comment type="caution">
    <text evidence="11">The sequence shown here is derived from an EMBL/GenBank/DDBJ whole genome shotgun (WGS) entry which is preliminary data.</text>
</comment>
<feature type="transmembrane region" description="Helical" evidence="9">
    <location>
        <begin position="247"/>
        <end position="264"/>
    </location>
</feature>
<dbReference type="SUPFAM" id="SSF103473">
    <property type="entry name" value="MFS general substrate transporter"/>
    <property type="match status" value="1"/>
</dbReference>
<evidence type="ECO:0000313" key="11">
    <source>
        <dbReference type="EMBL" id="RKG35120.1"/>
    </source>
</evidence>
<feature type="transmembrane region" description="Helical" evidence="9">
    <location>
        <begin position="24"/>
        <end position="45"/>
    </location>
</feature>
<dbReference type="InterPro" id="IPR005829">
    <property type="entry name" value="Sugar_transporter_CS"/>
</dbReference>
<name>A0A3A8EWQ2_9GAMM</name>
<dbReference type="InterPro" id="IPR036259">
    <property type="entry name" value="MFS_trans_sf"/>
</dbReference>
<evidence type="ECO:0000256" key="6">
    <source>
        <dbReference type="ARBA" id="ARBA00022847"/>
    </source>
</evidence>
<dbReference type="EMBL" id="RAXU01000004">
    <property type="protein sequence ID" value="RKG35120.1"/>
    <property type="molecule type" value="Genomic_DNA"/>
</dbReference>
<feature type="domain" description="Major facilitator superfamily (MFS) profile" evidence="10">
    <location>
        <begin position="24"/>
        <end position="430"/>
    </location>
</feature>
<evidence type="ECO:0000256" key="2">
    <source>
        <dbReference type="ARBA" id="ARBA00008240"/>
    </source>
</evidence>
<dbReference type="RefSeq" id="WP_120369408.1">
    <property type="nucleotide sequence ID" value="NZ_RAXU01000004.1"/>
</dbReference>
<dbReference type="PROSITE" id="PS00217">
    <property type="entry name" value="SUGAR_TRANSPORT_2"/>
    <property type="match status" value="1"/>
</dbReference>
<keyword evidence="6" id="KW-0769">Symport</keyword>
<dbReference type="PROSITE" id="PS50850">
    <property type="entry name" value="MFS"/>
    <property type="match status" value="1"/>
</dbReference>
<reference evidence="11 12" key="1">
    <citation type="submission" date="2018-09" db="EMBL/GenBank/DDBJ databases">
        <title>The draft genome of Acinetobacter spp. strains.</title>
        <authorList>
            <person name="Qin J."/>
            <person name="Feng Y."/>
            <person name="Zong Z."/>
        </authorList>
    </citation>
    <scope>NUCLEOTIDE SEQUENCE [LARGE SCALE GENOMIC DNA]</scope>
    <source>
        <strain evidence="11 12">WCHAc060096</strain>
    </source>
</reference>
<keyword evidence="3" id="KW-0813">Transport</keyword>
<organism evidence="11 12">
    <name type="scientific">Acinetobacter guerrae</name>
    <dbReference type="NCBI Taxonomy" id="1843371"/>
    <lineage>
        <taxon>Bacteria</taxon>
        <taxon>Pseudomonadati</taxon>
        <taxon>Pseudomonadota</taxon>
        <taxon>Gammaproteobacteria</taxon>
        <taxon>Moraxellales</taxon>
        <taxon>Moraxellaceae</taxon>
        <taxon>Acinetobacter</taxon>
    </lineage>
</organism>
<protein>
    <submittedName>
        <fullName evidence="11">MFS transporter</fullName>
    </submittedName>
</protein>
<dbReference type="CDD" id="cd17367">
    <property type="entry name" value="MFS_KgtP"/>
    <property type="match status" value="1"/>
</dbReference>
<evidence type="ECO:0000256" key="4">
    <source>
        <dbReference type="ARBA" id="ARBA00022475"/>
    </source>
</evidence>
<feature type="transmembrane region" description="Helical" evidence="9">
    <location>
        <begin position="374"/>
        <end position="395"/>
    </location>
</feature>
<keyword evidence="12" id="KW-1185">Reference proteome</keyword>
<feature type="transmembrane region" description="Helical" evidence="9">
    <location>
        <begin position="314"/>
        <end position="335"/>
    </location>
</feature>
<feature type="transmembrane region" description="Helical" evidence="9">
    <location>
        <begin position="284"/>
        <end position="302"/>
    </location>
</feature>
<evidence type="ECO:0000259" key="10">
    <source>
        <dbReference type="PROSITE" id="PS50850"/>
    </source>
</evidence>
<accession>A0A3A8EWQ2</accession>
<gene>
    <name evidence="11" type="ORF">D7V21_04875</name>
</gene>
<evidence type="ECO:0000256" key="1">
    <source>
        <dbReference type="ARBA" id="ARBA00004651"/>
    </source>
</evidence>
<dbReference type="FunFam" id="1.20.1250.20:FF:000001">
    <property type="entry name" value="Dicarboxylate MFS transporter"/>
    <property type="match status" value="1"/>
</dbReference>
<evidence type="ECO:0000256" key="3">
    <source>
        <dbReference type="ARBA" id="ARBA00022448"/>
    </source>
</evidence>
<evidence type="ECO:0000256" key="5">
    <source>
        <dbReference type="ARBA" id="ARBA00022692"/>
    </source>
</evidence>
<dbReference type="PANTHER" id="PTHR43528:SF5">
    <property type="entry name" value="PROLINE_BETAINE TRANSPORTER"/>
    <property type="match status" value="1"/>
</dbReference>
<keyword evidence="7 9" id="KW-1133">Transmembrane helix</keyword>
<dbReference type="GO" id="GO:0015293">
    <property type="term" value="F:symporter activity"/>
    <property type="evidence" value="ECO:0007669"/>
    <property type="project" value="UniProtKB-KW"/>
</dbReference>
<feature type="transmembrane region" description="Helical" evidence="9">
    <location>
        <begin position="95"/>
        <end position="114"/>
    </location>
</feature>
<dbReference type="Pfam" id="PF07690">
    <property type="entry name" value="MFS_1"/>
    <property type="match status" value="1"/>
</dbReference>
<feature type="transmembrane region" description="Helical" evidence="9">
    <location>
        <begin position="120"/>
        <end position="140"/>
    </location>
</feature>
<evidence type="ECO:0000256" key="9">
    <source>
        <dbReference type="SAM" id="Phobius"/>
    </source>
</evidence>
<comment type="subcellular location">
    <subcellularLocation>
        <location evidence="1">Cell membrane</location>
        <topology evidence="1">Multi-pass membrane protein</topology>
    </subcellularLocation>
</comment>
<keyword evidence="8 9" id="KW-0472">Membrane</keyword>
<dbReference type="Proteomes" id="UP000269001">
    <property type="component" value="Unassembled WGS sequence"/>
</dbReference>
<feature type="transmembrane region" description="Helical" evidence="9">
    <location>
        <begin position="196"/>
        <end position="215"/>
    </location>
</feature>
<sequence>MGIDESLSVVNAQKKMDQKTRRKSIFGGVAGNLVEWYDWFAYSMFTLYFAKSFFPAGNQTVELLQAAAVFAVGFLMRPIGAWIMGVYADRKGRKAGLTLSVTLMCGGSFLIALAPTYAQIGLLAPMILLIARLIQGLSVGGEYGASATYLTEMAGKKRRGFYSSIQYVTILSGQLLALFTLILLQNVLSNEQLHAWGWRIPFFIGGFLALTVFYIRRNMVETESFKNADTEEKSGLVALLKQYPKETIGVVLITVAGTLLFYSYTNYMQKFLVNTSGFSKETATFISTCTIFVFLCMQPIMGSLSDKIGRKKMMILFGIGGVLLTYPIFSAISVVTSPVTAGLLIIAGMIPLSCYTSISAVIKSEMFPSHIRALGVALPYALAAALFGGTAELVALKFKQMGHEQYYFIYLATMSAICLIYFIFMRDQQKHSKIIED</sequence>
<proteinExistence type="inferred from homology"/>
<dbReference type="PANTHER" id="PTHR43528">
    <property type="entry name" value="ALPHA-KETOGLUTARATE PERMEASE"/>
    <property type="match status" value="1"/>
</dbReference>
<comment type="similarity">
    <text evidence="2">Belongs to the major facilitator superfamily. Metabolite:H+ Symporter (MHS) family (TC 2.A.1.6) family.</text>
</comment>
<dbReference type="AlphaFoldDB" id="A0A3A8EWQ2"/>
<dbReference type="Gene3D" id="1.20.1250.20">
    <property type="entry name" value="MFS general substrate transporter like domains"/>
    <property type="match status" value="2"/>
</dbReference>
<dbReference type="InterPro" id="IPR011701">
    <property type="entry name" value="MFS"/>
</dbReference>
<evidence type="ECO:0000256" key="8">
    <source>
        <dbReference type="ARBA" id="ARBA00023136"/>
    </source>
</evidence>
<evidence type="ECO:0000256" key="7">
    <source>
        <dbReference type="ARBA" id="ARBA00022989"/>
    </source>
</evidence>
<feature type="transmembrane region" description="Helical" evidence="9">
    <location>
        <begin position="161"/>
        <end position="184"/>
    </location>
</feature>
<dbReference type="GO" id="GO:0005886">
    <property type="term" value="C:plasma membrane"/>
    <property type="evidence" value="ECO:0007669"/>
    <property type="project" value="UniProtKB-SubCell"/>
</dbReference>